<evidence type="ECO:0000256" key="6">
    <source>
        <dbReference type="RuleBase" id="RU003968"/>
    </source>
</evidence>
<feature type="domain" description="Glucose-methanol-choline oxidoreductase N-terminal" evidence="8">
    <location>
        <begin position="252"/>
        <end position="266"/>
    </location>
</feature>
<evidence type="ECO:0000313" key="10">
    <source>
        <dbReference type="Proteomes" id="UP000215377"/>
    </source>
</evidence>
<dbReference type="Pfam" id="PF05199">
    <property type="entry name" value="GMC_oxred_C"/>
    <property type="match status" value="1"/>
</dbReference>
<dbReference type="PROSITE" id="PS00624">
    <property type="entry name" value="GMC_OXRED_2"/>
    <property type="match status" value="1"/>
</dbReference>
<evidence type="ECO:0000256" key="2">
    <source>
        <dbReference type="ARBA" id="ARBA00010790"/>
    </source>
</evidence>
<gene>
    <name evidence="9" type="ORF">ATO3_18705</name>
</gene>
<sequence>MNWDYIIIGSGSSGSVLAERLTTSGKHKVLLLEAGGSDRHLRYKVASLCPACIGNPKSDWMFLSEPDPSREDRVDMVSRGKVLGGSSSINGIIYVRGNRGDYDGWAQMGNTGWDYDTMLGHFRSIETNRDGSTDVYGTSGPVTIGQLRGAPKLSHVFVEAMAEIGYPKNPGYNGEPSEGASIAHANQHLGWRFSAARGFLRPAMKRPNLKVETGAIVERLLMEGRRATGVRYTLNGKVHEARAAGEVIVAASAINSPKLLMLSGIGPADDITEHGIDVIHDLPGVGRNLQDHAAVHLKALVNQRTTNMDDNLWGRIRHGLRFATTMSGPASYLQSAVAFVRSRPDLEEPDIQFHFGAFAFNVSAAGIQMLDRPAVTLQPNVNRSRSRGWLKLRSGDPLAPPVIQMNMLGDPEDVRILAEGLRIARRALATRAFAPYVIGEFAPGSDQVTDEELERYIRATSNHVYHTCGTCKMGVDDMAVVDPQLRVRGIEGLRVIDSSIIPQIPSGNLNAISMAIGSKGAEMVLEAAR</sequence>
<dbReference type="GO" id="GO:0050660">
    <property type="term" value="F:flavin adenine dinucleotide binding"/>
    <property type="evidence" value="ECO:0007669"/>
    <property type="project" value="InterPro"/>
</dbReference>
<keyword evidence="4 5" id="KW-0274">FAD</keyword>
<dbReference type="Proteomes" id="UP000215377">
    <property type="component" value="Unassembled WGS sequence"/>
</dbReference>
<evidence type="ECO:0000259" key="7">
    <source>
        <dbReference type="PROSITE" id="PS00623"/>
    </source>
</evidence>
<comment type="caution">
    <text evidence="9">The sequence shown here is derived from an EMBL/GenBank/DDBJ whole genome shotgun (WGS) entry which is preliminary data.</text>
</comment>
<dbReference type="AlphaFoldDB" id="A0A225NEZ8"/>
<protein>
    <submittedName>
        <fullName evidence="9">Choline dehydrogenase</fullName>
    </submittedName>
</protein>
<reference evidence="9 10" key="1">
    <citation type="submission" date="2013-04" db="EMBL/GenBank/DDBJ databases">
        <title>Oceanicola sp. 22II1-22F33 Genome Sequencing.</title>
        <authorList>
            <person name="Lai Q."/>
            <person name="Li G."/>
            <person name="Shao Z."/>
        </authorList>
    </citation>
    <scope>NUCLEOTIDE SEQUENCE [LARGE SCALE GENOMIC DNA]</scope>
    <source>
        <strain evidence="9 10">22II1-22F33</strain>
    </source>
</reference>
<evidence type="ECO:0000256" key="5">
    <source>
        <dbReference type="PIRSR" id="PIRSR000137-2"/>
    </source>
</evidence>
<dbReference type="InterPro" id="IPR000172">
    <property type="entry name" value="GMC_OxRdtase_N"/>
</dbReference>
<evidence type="ECO:0000259" key="8">
    <source>
        <dbReference type="PROSITE" id="PS00624"/>
    </source>
</evidence>
<dbReference type="RefSeq" id="WP_088651429.1">
    <property type="nucleotide sequence ID" value="NZ_AQQR01000009.1"/>
</dbReference>
<dbReference type="OrthoDB" id="9785276at2"/>
<dbReference type="PIRSF" id="PIRSF000137">
    <property type="entry name" value="Alcohol_oxidase"/>
    <property type="match status" value="1"/>
</dbReference>
<feature type="binding site" evidence="5">
    <location>
        <position position="217"/>
    </location>
    <ligand>
        <name>FAD</name>
        <dbReference type="ChEBI" id="CHEBI:57692"/>
    </ligand>
</feature>
<keyword evidence="10" id="KW-1185">Reference proteome</keyword>
<dbReference type="InterPro" id="IPR036188">
    <property type="entry name" value="FAD/NAD-bd_sf"/>
</dbReference>
<dbReference type="Gene3D" id="3.30.410.40">
    <property type="match status" value="1"/>
</dbReference>
<name>A0A225NEZ8_9RHOB</name>
<comment type="cofactor">
    <cofactor evidence="1 5">
        <name>FAD</name>
        <dbReference type="ChEBI" id="CHEBI:57692"/>
    </cofactor>
</comment>
<dbReference type="GO" id="GO:0016614">
    <property type="term" value="F:oxidoreductase activity, acting on CH-OH group of donors"/>
    <property type="evidence" value="ECO:0007669"/>
    <property type="project" value="InterPro"/>
</dbReference>
<feature type="domain" description="Glucose-methanol-choline oxidoreductase N-terminal" evidence="7">
    <location>
        <begin position="80"/>
        <end position="103"/>
    </location>
</feature>
<dbReference type="SUPFAM" id="SSF54373">
    <property type="entry name" value="FAD-linked reductases, C-terminal domain"/>
    <property type="match status" value="1"/>
</dbReference>
<evidence type="ECO:0000313" key="9">
    <source>
        <dbReference type="EMBL" id="OWU71491.1"/>
    </source>
</evidence>
<comment type="similarity">
    <text evidence="2 6">Belongs to the GMC oxidoreductase family.</text>
</comment>
<dbReference type="PROSITE" id="PS00623">
    <property type="entry name" value="GMC_OXRED_1"/>
    <property type="match status" value="1"/>
</dbReference>
<evidence type="ECO:0000256" key="3">
    <source>
        <dbReference type="ARBA" id="ARBA00022630"/>
    </source>
</evidence>
<evidence type="ECO:0000256" key="1">
    <source>
        <dbReference type="ARBA" id="ARBA00001974"/>
    </source>
</evidence>
<evidence type="ECO:0000256" key="4">
    <source>
        <dbReference type="ARBA" id="ARBA00022827"/>
    </source>
</evidence>
<dbReference type="InterPro" id="IPR012132">
    <property type="entry name" value="GMC_OxRdtase"/>
</dbReference>
<accession>A0A225NEZ8</accession>
<dbReference type="SUPFAM" id="SSF51905">
    <property type="entry name" value="FAD/NAD(P)-binding domain"/>
    <property type="match status" value="1"/>
</dbReference>
<dbReference type="EMBL" id="AQQR01000009">
    <property type="protein sequence ID" value="OWU71491.1"/>
    <property type="molecule type" value="Genomic_DNA"/>
</dbReference>
<dbReference type="InterPro" id="IPR007867">
    <property type="entry name" value="GMC_OxRtase_C"/>
</dbReference>
<organism evidence="9 10">
    <name type="scientific">Marinibacterium profundimaris</name>
    <dbReference type="NCBI Taxonomy" id="1679460"/>
    <lineage>
        <taxon>Bacteria</taxon>
        <taxon>Pseudomonadati</taxon>
        <taxon>Pseudomonadota</taxon>
        <taxon>Alphaproteobacteria</taxon>
        <taxon>Rhodobacterales</taxon>
        <taxon>Paracoccaceae</taxon>
        <taxon>Marinibacterium</taxon>
    </lineage>
</organism>
<dbReference type="Pfam" id="PF00732">
    <property type="entry name" value="GMC_oxred_N"/>
    <property type="match status" value="1"/>
</dbReference>
<dbReference type="PANTHER" id="PTHR11552:SF147">
    <property type="entry name" value="CHOLINE DEHYDROGENASE, MITOCHONDRIAL"/>
    <property type="match status" value="1"/>
</dbReference>
<dbReference type="PANTHER" id="PTHR11552">
    <property type="entry name" value="GLUCOSE-METHANOL-CHOLINE GMC OXIDOREDUCTASE"/>
    <property type="match status" value="1"/>
</dbReference>
<proteinExistence type="inferred from homology"/>
<keyword evidence="3 6" id="KW-0285">Flavoprotein</keyword>
<dbReference type="Gene3D" id="3.50.50.60">
    <property type="entry name" value="FAD/NAD(P)-binding domain"/>
    <property type="match status" value="1"/>
</dbReference>
<feature type="binding site" evidence="5">
    <location>
        <position position="82"/>
    </location>
    <ligand>
        <name>FAD</name>
        <dbReference type="ChEBI" id="CHEBI:57692"/>
    </ligand>
</feature>